<protein>
    <submittedName>
        <fullName evidence="1">Uncharacterized protein</fullName>
    </submittedName>
</protein>
<reference evidence="1 2" key="1">
    <citation type="journal article" date="2019" name="Sci. Rep.">
        <title>Orb-weaving spider Araneus ventricosus genome elucidates the spidroin gene catalogue.</title>
        <authorList>
            <person name="Kono N."/>
            <person name="Nakamura H."/>
            <person name="Ohtoshi R."/>
            <person name="Moran D.A.P."/>
            <person name="Shinohara A."/>
            <person name="Yoshida Y."/>
            <person name="Fujiwara M."/>
            <person name="Mori M."/>
            <person name="Tomita M."/>
            <person name="Arakawa K."/>
        </authorList>
    </citation>
    <scope>NUCLEOTIDE SEQUENCE [LARGE SCALE GENOMIC DNA]</scope>
</reference>
<dbReference type="OrthoDB" id="8066980at2759"/>
<proteinExistence type="predicted"/>
<dbReference type="AlphaFoldDB" id="A0A4Y2SDB3"/>
<evidence type="ECO:0000313" key="1">
    <source>
        <dbReference type="EMBL" id="GBN86224.1"/>
    </source>
</evidence>
<comment type="caution">
    <text evidence="1">The sequence shown here is derived from an EMBL/GenBank/DDBJ whole genome shotgun (WGS) entry which is preliminary data.</text>
</comment>
<organism evidence="1 2">
    <name type="scientific">Araneus ventricosus</name>
    <name type="common">Orbweaver spider</name>
    <name type="synonym">Epeira ventricosa</name>
    <dbReference type="NCBI Taxonomy" id="182803"/>
    <lineage>
        <taxon>Eukaryota</taxon>
        <taxon>Metazoa</taxon>
        <taxon>Ecdysozoa</taxon>
        <taxon>Arthropoda</taxon>
        <taxon>Chelicerata</taxon>
        <taxon>Arachnida</taxon>
        <taxon>Araneae</taxon>
        <taxon>Araneomorphae</taxon>
        <taxon>Entelegynae</taxon>
        <taxon>Araneoidea</taxon>
        <taxon>Araneidae</taxon>
        <taxon>Araneus</taxon>
    </lineage>
</organism>
<keyword evidence="2" id="KW-1185">Reference proteome</keyword>
<name>A0A4Y2SDB3_ARAVE</name>
<gene>
    <name evidence="1" type="ORF">AVEN_9278_1</name>
</gene>
<sequence>MTKFESSLGVEQDSQLSRVPFKTPIFWENDPQLWFHQVKSQLVIAVCKASLDEVAQIEDKIHEVPGCNLTVAWVEFKPECVELEAIRAELADLKNMVGKLFFLDIPSKRSLTPSRRMASKM</sequence>
<accession>A0A4Y2SDB3</accession>
<evidence type="ECO:0000313" key="2">
    <source>
        <dbReference type="Proteomes" id="UP000499080"/>
    </source>
</evidence>
<dbReference type="Proteomes" id="UP000499080">
    <property type="component" value="Unassembled WGS sequence"/>
</dbReference>
<dbReference type="EMBL" id="BGPR01021184">
    <property type="protein sequence ID" value="GBN86224.1"/>
    <property type="molecule type" value="Genomic_DNA"/>
</dbReference>